<evidence type="ECO:0000256" key="1">
    <source>
        <dbReference type="ARBA" id="ARBA00022801"/>
    </source>
</evidence>
<gene>
    <name evidence="3" type="primary">ligT</name>
    <name evidence="3" type="ORF">PTI45_00693</name>
</gene>
<sequence>MGTQLGQERIFVALRVGQEASESLSHWSASIRETYHFRKWTHPQDLHITIQFLGDVWVEEIEKIKHALYQVAKQNHSFALQLGSLDTFGLIEAPKVWWVQPEGDLQSLDHLQSEIGHTCTALGYSPADRPYRPHITIARKYKGEIPFSELEHSFELPSLSWQVTEIVLCKIRVGSQPTYENLAVFPLLTK</sequence>
<proteinExistence type="inferred from homology"/>
<dbReference type="SUPFAM" id="SSF55144">
    <property type="entry name" value="LigT-like"/>
    <property type="match status" value="1"/>
</dbReference>
<comment type="similarity">
    <text evidence="2">Belongs to the 2H phosphoesterase superfamily. ThpR family.</text>
</comment>
<dbReference type="RefSeq" id="WP_069326154.1">
    <property type="nucleotide sequence ID" value="NZ_MDER01000027.1"/>
</dbReference>
<evidence type="ECO:0000313" key="4">
    <source>
        <dbReference type="Proteomes" id="UP000094578"/>
    </source>
</evidence>
<keyword evidence="4" id="KW-1185">Reference proteome</keyword>
<dbReference type="Gene3D" id="3.90.1140.10">
    <property type="entry name" value="Cyclic phosphodiesterase"/>
    <property type="match status" value="1"/>
</dbReference>
<name>A0A1E3L836_9BACL</name>
<dbReference type="STRING" id="1886670.PTI45_00693"/>
<dbReference type="HAMAP" id="MF_01940">
    <property type="entry name" value="RNA_CPDase"/>
    <property type="match status" value="1"/>
</dbReference>
<feature type="active site" description="Proton donor" evidence="2">
    <location>
        <position position="47"/>
    </location>
</feature>
<dbReference type="EMBL" id="MDER01000027">
    <property type="protein sequence ID" value="ODP29918.1"/>
    <property type="molecule type" value="Genomic_DNA"/>
</dbReference>
<dbReference type="PANTHER" id="PTHR35561">
    <property type="entry name" value="RNA 2',3'-CYCLIC PHOSPHODIESTERASE"/>
    <property type="match status" value="1"/>
</dbReference>
<dbReference type="PANTHER" id="PTHR35561:SF1">
    <property type="entry name" value="RNA 2',3'-CYCLIC PHOSPHODIESTERASE"/>
    <property type="match status" value="1"/>
</dbReference>
<comment type="caution">
    <text evidence="3">The sequence shown here is derived from an EMBL/GenBank/DDBJ whole genome shotgun (WGS) entry which is preliminary data.</text>
</comment>
<dbReference type="Proteomes" id="UP000094578">
    <property type="component" value="Unassembled WGS sequence"/>
</dbReference>
<dbReference type="InterPro" id="IPR004175">
    <property type="entry name" value="RNA_CPDase"/>
</dbReference>
<keyword evidence="1 2" id="KW-0378">Hydrolase</keyword>
<dbReference type="InterPro" id="IPR009097">
    <property type="entry name" value="Cyclic_Pdiesterase"/>
</dbReference>
<dbReference type="GO" id="GO:0016874">
    <property type="term" value="F:ligase activity"/>
    <property type="evidence" value="ECO:0007669"/>
    <property type="project" value="UniProtKB-KW"/>
</dbReference>
<organism evidence="3 4">
    <name type="scientific">Paenibacillus nuruki</name>
    <dbReference type="NCBI Taxonomy" id="1886670"/>
    <lineage>
        <taxon>Bacteria</taxon>
        <taxon>Bacillati</taxon>
        <taxon>Bacillota</taxon>
        <taxon>Bacilli</taxon>
        <taxon>Bacillales</taxon>
        <taxon>Paenibacillaceae</taxon>
        <taxon>Paenibacillus</taxon>
    </lineage>
</organism>
<dbReference type="AlphaFoldDB" id="A0A1E3L836"/>
<comment type="catalytic activity">
    <reaction evidence="2">
        <text>a 3'-end 2',3'-cyclophospho-ribonucleotide-RNA + H2O = a 3'-end 2'-phospho-ribonucleotide-RNA + H(+)</text>
        <dbReference type="Rhea" id="RHEA:11828"/>
        <dbReference type="Rhea" id="RHEA-COMP:10464"/>
        <dbReference type="Rhea" id="RHEA-COMP:17353"/>
        <dbReference type="ChEBI" id="CHEBI:15377"/>
        <dbReference type="ChEBI" id="CHEBI:15378"/>
        <dbReference type="ChEBI" id="CHEBI:83064"/>
        <dbReference type="ChEBI" id="CHEBI:173113"/>
        <dbReference type="EC" id="3.1.4.58"/>
    </reaction>
</comment>
<evidence type="ECO:0000256" key="2">
    <source>
        <dbReference type="HAMAP-Rule" id="MF_01940"/>
    </source>
</evidence>
<dbReference type="Pfam" id="PF13563">
    <property type="entry name" value="2_5_RNA_ligase2"/>
    <property type="match status" value="1"/>
</dbReference>
<dbReference type="NCBIfam" id="TIGR02258">
    <property type="entry name" value="2_5_ligase"/>
    <property type="match status" value="1"/>
</dbReference>
<protein>
    <recommendedName>
        <fullName evidence="2">RNA 2',3'-cyclic phosphodiesterase</fullName>
        <shortName evidence="2">RNA 2',3'-CPDase</shortName>
        <ecNumber evidence="2">3.1.4.58</ecNumber>
    </recommendedName>
</protein>
<accession>A0A1E3L836</accession>
<dbReference type="GO" id="GO:0008664">
    <property type="term" value="F:RNA 2',3'-cyclic 3'-phosphodiesterase activity"/>
    <property type="evidence" value="ECO:0007669"/>
    <property type="project" value="UniProtKB-EC"/>
</dbReference>
<reference evidence="3 4" key="1">
    <citation type="submission" date="2016-08" db="EMBL/GenBank/DDBJ databases">
        <title>Genome sequencing of Paenibacillus sp. TI45-13ar, isolated from Korean traditional nuruk.</title>
        <authorList>
            <person name="Kim S.-J."/>
        </authorList>
    </citation>
    <scope>NUCLEOTIDE SEQUENCE [LARGE SCALE GENOMIC DNA]</scope>
    <source>
        <strain evidence="3 4">TI45-13ar</strain>
    </source>
</reference>
<comment type="function">
    <text evidence="2">Hydrolyzes RNA 2',3'-cyclic phosphodiester to an RNA 2'-phosphomonoester.</text>
</comment>
<dbReference type="PATRIC" id="fig|1886670.3.peg.711"/>
<feature type="active site" description="Proton acceptor" evidence="2">
    <location>
        <position position="134"/>
    </location>
</feature>
<dbReference type="GO" id="GO:0004113">
    <property type="term" value="F:2',3'-cyclic-nucleotide 3'-phosphodiesterase activity"/>
    <property type="evidence" value="ECO:0007669"/>
    <property type="project" value="InterPro"/>
</dbReference>
<feature type="short sequence motif" description="HXTX 1" evidence="2">
    <location>
        <begin position="47"/>
        <end position="50"/>
    </location>
</feature>
<feature type="short sequence motif" description="HXTX 2" evidence="2">
    <location>
        <begin position="134"/>
        <end position="137"/>
    </location>
</feature>
<dbReference type="EC" id="3.1.4.58" evidence="2"/>
<evidence type="ECO:0000313" key="3">
    <source>
        <dbReference type="EMBL" id="ODP29918.1"/>
    </source>
</evidence>
<keyword evidence="3" id="KW-0436">Ligase</keyword>